<reference evidence="5" key="1">
    <citation type="submission" date="2013-09" db="EMBL/GenBank/DDBJ databases">
        <title>The Genome Sequence of Anopheles culicifacies species A.</title>
        <authorList>
            <consortium name="The Broad Institute Genomics Platform"/>
            <person name="Neafsey D.E."/>
            <person name="Besansky N."/>
            <person name="Howell P."/>
            <person name="Walton C."/>
            <person name="Young S.K."/>
            <person name="Zeng Q."/>
            <person name="Gargeya S."/>
            <person name="Fitzgerald M."/>
            <person name="Haas B."/>
            <person name="Abouelleil A."/>
            <person name="Allen A.W."/>
            <person name="Alvarado L."/>
            <person name="Arachchi H.M."/>
            <person name="Berlin A.M."/>
            <person name="Chapman S.B."/>
            <person name="Gainer-Dewar J."/>
            <person name="Goldberg J."/>
            <person name="Griggs A."/>
            <person name="Gujja S."/>
            <person name="Hansen M."/>
            <person name="Howarth C."/>
            <person name="Imamovic A."/>
            <person name="Ireland A."/>
            <person name="Larimer J."/>
            <person name="McCowan C."/>
            <person name="Murphy C."/>
            <person name="Pearson M."/>
            <person name="Poon T.W."/>
            <person name="Priest M."/>
            <person name="Roberts A."/>
            <person name="Saif S."/>
            <person name="Shea T."/>
            <person name="Sisk P."/>
            <person name="Sykes S."/>
            <person name="Wortman J."/>
            <person name="Nusbaum C."/>
            <person name="Birren B."/>
        </authorList>
    </citation>
    <scope>NUCLEOTIDE SEQUENCE [LARGE SCALE GENOMIC DNA]</scope>
    <source>
        <strain evidence="5">A-37</strain>
    </source>
</reference>
<evidence type="ECO:0000256" key="1">
    <source>
        <dbReference type="ARBA" id="ARBA00004123"/>
    </source>
</evidence>
<dbReference type="GO" id="GO:0000781">
    <property type="term" value="C:chromosome, telomeric region"/>
    <property type="evidence" value="ECO:0007669"/>
    <property type="project" value="TreeGrafter"/>
</dbReference>
<dbReference type="GO" id="GO:0006289">
    <property type="term" value="P:nucleotide-excision repair"/>
    <property type="evidence" value="ECO:0007669"/>
    <property type="project" value="TreeGrafter"/>
</dbReference>
<protein>
    <recommendedName>
        <fullName evidence="6">Replication protein A C-terminal domain-containing protein</fullName>
    </recommendedName>
</protein>
<proteinExistence type="predicted"/>
<dbReference type="GO" id="GO:0000724">
    <property type="term" value="P:double-strand break repair via homologous recombination"/>
    <property type="evidence" value="ECO:0007669"/>
    <property type="project" value="TreeGrafter"/>
</dbReference>
<accession>A0A182MVC7</accession>
<evidence type="ECO:0000313" key="5">
    <source>
        <dbReference type="Proteomes" id="UP000075883"/>
    </source>
</evidence>
<keyword evidence="2" id="KW-0238">DNA-binding</keyword>
<dbReference type="InterPro" id="IPR040260">
    <property type="entry name" value="RFA2-like"/>
</dbReference>
<evidence type="ECO:0000313" key="4">
    <source>
        <dbReference type="EnsemblMetazoa" id="ACUA027157-PA"/>
    </source>
</evidence>
<keyword evidence="5" id="KW-1185">Reference proteome</keyword>
<evidence type="ECO:0000256" key="2">
    <source>
        <dbReference type="ARBA" id="ARBA00023125"/>
    </source>
</evidence>
<comment type="subcellular location">
    <subcellularLocation>
        <location evidence="1">Nucleus</location>
    </subcellularLocation>
</comment>
<dbReference type="GO" id="GO:0006260">
    <property type="term" value="P:DNA replication"/>
    <property type="evidence" value="ECO:0007669"/>
    <property type="project" value="TreeGrafter"/>
</dbReference>
<dbReference type="SUPFAM" id="SSF50249">
    <property type="entry name" value="Nucleic acid-binding proteins"/>
    <property type="match status" value="1"/>
</dbReference>
<name>A0A182MVC7_9DIPT</name>
<keyword evidence="3" id="KW-0539">Nucleus</keyword>
<dbReference type="VEuPathDB" id="VectorBase:ACUA027157"/>
<evidence type="ECO:0000256" key="3">
    <source>
        <dbReference type="ARBA" id="ARBA00023242"/>
    </source>
</evidence>
<dbReference type="PANTHER" id="PTHR13989:SF16">
    <property type="entry name" value="REPLICATION PROTEIN A2"/>
    <property type="match status" value="1"/>
</dbReference>
<sequence>MFGKPKLYSWKSHYQFPMIALGAGGFNATASGGSENKAEGVLPLVIQQVLESMDGGISLFGQQYGMITLVAIIRNVDYSSTKVTYQLEDHTGMYRDGSNESVKDRSLIPFRLTLDAGQIDAHFWLEEDNATSTPSIVPQSYARVVGSVRNQGGSKAIMIFKIDQISSPNEVTTHLLEVLHARYKGEENSKRKTENGFDTNANATSNGGFMESDSVGASLGLNGKQLAVYKAIKSHVSDIGISRKELHAKFTHINPSEMQTVICVGQPVCPLCAGAINVTIKTPL</sequence>
<dbReference type="GO" id="GO:0005662">
    <property type="term" value="C:DNA replication factor A complex"/>
    <property type="evidence" value="ECO:0007669"/>
    <property type="project" value="TreeGrafter"/>
</dbReference>
<dbReference type="PANTHER" id="PTHR13989">
    <property type="entry name" value="REPLICATION PROTEIN A-RELATED"/>
    <property type="match status" value="1"/>
</dbReference>
<dbReference type="GO" id="GO:0035861">
    <property type="term" value="C:site of double-strand break"/>
    <property type="evidence" value="ECO:0007669"/>
    <property type="project" value="TreeGrafter"/>
</dbReference>
<organism evidence="4 5">
    <name type="scientific">Anopheles culicifacies</name>
    <dbReference type="NCBI Taxonomy" id="139723"/>
    <lineage>
        <taxon>Eukaryota</taxon>
        <taxon>Metazoa</taxon>
        <taxon>Ecdysozoa</taxon>
        <taxon>Arthropoda</taxon>
        <taxon>Hexapoda</taxon>
        <taxon>Insecta</taxon>
        <taxon>Pterygota</taxon>
        <taxon>Neoptera</taxon>
        <taxon>Endopterygota</taxon>
        <taxon>Diptera</taxon>
        <taxon>Nematocera</taxon>
        <taxon>Culicoidea</taxon>
        <taxon>Culicidae</taxon>
        <taxon>Anophelinae</taxon>
        <taxon>Anopheles</taxon>
        <taxon>culicifacies species complex</taxon>
    </lineage>
</organism>
<dbReference type="InterPro" id="IPR012340">
    <property type="entry name" value="NA-bd_OB-fold"/>
</dbReference>
<dbReference type="Proteomes" id="UP000075883">
    <property type="component" value="Unassembled WGS sequence"/>
</dbReference>
<dbReference type="EnsemblMetazoa" id="ACUA027157-RA">
    <property type="protein sequence ID" value="ACUA027157-PA"/>
    <property type="gene ID" value="ACUA027157"/>
</dbReference>
<reference evidence="4" key="2">
    <citation type="submission" date="2020-05" db="UniProtKB">
        <authorList>
            <consortium name="EnsemblMetazoa"/>
        </authorList>
    </citation>
    <scope>IDENTIFICATION</scope>
    <source>
        <strain evidence="4">A-37</strain>
    </source>
</reference>
<dbReference type="CDD" id="cd04478">
    <property type="entry name" value="RPA2_DBD_D"/>
    <property type="match status" value="1"/>
</dbReference>
<dbReference type="Gene3D" id="2.40.50.140">
    <property type="entry name" value="Nucleic acid-binding proteins"/>
    <property type="match status" value="2"/>
</dbReference>
<dbReference type="EMBL" id="AXCM01005211">
    <property type="status" value="NOT_ANNOTATED_CDS"/>
    <property type="molecule type" value="Genomic_DNA"/>
</dbReference>
<dbReference type="AlphaFoldDB" id="A0A182MVC7"/>
<dbReference type="STRING" id="139723.A0A182MVC7"/>
<dbReference type="GO" id="GO:0003697">
    <property type="term" value="F:single-stranded DNA binding"/>
    <property type="evidence" value="ECO:0007669"/>
    <property type="project" value="TreeGrafter"/>
</dbReference>
<evidence type="ECO:0008006" key="6">
    <source>
        <dbReference type="Google" id="ProtNLM"/>
    </source>
</evidence>